<proteinExistence type="predicted"/>
<evidence type="ECO:0000313" key="3">
    <source>
        <dbReference type="Proteomes" id="UP000078540"/>
    </source>
</evidence>
<accession>A0A195BEK9</accession>
<reference evidence="2 3" key="1">
    <citation type="submission" date="2015-09" db="EMBL/GenBank/DDBJ databases">
        <title>Atta colombica WGS genome.</title>
        <authorList>
            <person name="Nygaard S."/>
            <person name="Hu H."/>
            <person name="Boomsma J."/>
            <person name="Zhang G."/>
        </authorList>
    </citation>
    <scope>NUCLEOTIDE SEQUENCE [LARGE SCALE GENOMIC DNA]</scope>
    <source>
        <strain evidence="2">Treedump-2</strain>
        <tissue evidence="2">Whole body</tissue>
    </source>
</reference>
<dbReference type="EMBL" id="KQ976500">
    <property type="protein sequence ID" value="KYM83026.1"/>
    <property type="molecule type" value="Genomic_DNA"/>
</dbReference>
<sequence>MKRERQQTGGPARRRRGRFAKHSGAWKTVEGTEERKTVAKLLQFFQTAAQPSPHNSRAAIGSSPPPPPRGDITTQFRSHGSFALRLFLCRLALSSANSEIKLRRSEIRIASNMQKCARILPQCSFDRILENFEHRIMPKCSHSEADAGLAALRILAGSHSSSTMFSVSLVDSRDFVC</sequence>
<feature type="region of interest" description="Disordered" evidence="1">
    <location>
        <begin position="1"/>
        <end position="31"/>
    </location>
</feature>
<dbReference type="AlphaFoldDB" id="A0A195BEK9"/>
<gene>
    <name evidence="2" type="ORF">ALC53_06291</name>
</gene>
<keyword evidence="3" id="KW-1185">Reference proteome</keyword>
<dbReference type="Proteomes" id="UP000078540">
    <property type="component" value="Unassembled WGS sequence"/>
</dbReference>
<organism evidence="2 3">
    <name type="scientific">Atta colombica</name>
    <dbReference type="NCBI Taxonomy" id="520822"/>
    <lineage>
        <taxon>Eukaryota</taxon>
        <taxon>Metazoa</taxon>
        <taxon>Ecdysozoa</taxon>
        <taxon>Arthropoda</taxon>
        <taxon>Hexapoda</taxon>
        <taxon>Insecta</taxon>
        <taxon>Pterygota</taxon>
        <taxon>Neoptera</taxon>
        <taxon>Endopterygota</taxon>
        <taxon>Hymenoptera</taxon>
        <taxon>Apocrita</taxon>
        <taxon>Aculeata</taxon>
        <taxon>Formicoidea</taxon>
        <taxon>Formicidae</taxon>
        <taxon>Myrmicinae</taxon>
        <taxon>Atta</taxon>
    </lineage>
</organism>
<evidence type="ECO:0000256" key="1">
    <source>
        <dbReference type="SAM" id="MobiDB-lite"/>
    </source>
</evidence>
<name>A0A195BEK9_9HYME</name>
<evidence type="ECO:0000313" key="2">
    <source>
        <dbReference type="EMBL" id="KYM83026.1"/>
    </source>
</evidence>
<feature type="region of interest" description="Disordered" evidence="1">
    <location>
        <begin position="49"/>
        <end position="70"/>
    </location>
</feature>
<protein>
    <submittedName>
        <fullName evidence="2">Uncharacterized protein</fullName>
    </submittedName>
</protein>
<feature type="compositionally biased region" description="Basic residues" evidence="1">
    <location>
        <begin position="12"/>
        <end position="21"/>
    </location>
</feature>